<dbReference type="KEGG" id="hlt:I7X12_14480"/>
<organism evidence="3 4">
    <name type="scientific">Halosimplex litoreum</name>
    <dbReference type="NCBI Taxonomy" id="1198301"/>
    <lineage>
        <taxon>Archaea</taxon>
        <taxon>Methanobacteriati</taxon>
        <taxon>Methanobacteriota</taxon>
        <taxon>Stenosarchaea group</taxon>
        <taxon>Halobacteria</taxon>
        <taxon>Halobacteriales</taxon>
        <taxon>Haloarculaceae</taxon>
        <taxon>Halosimplex</taxon>
    </lineage>
</organism>
<reference evidence="3 4" key="1">
    <citation type="submission" date="2020-12" db="EMBL/GenBank/DDBJ databases">
        <title>Halosimplex halophilum sp. nov. and Halosimplex salinum sp. nov., two new members of the genus Halosimplex.</title>
        <authorList>
            <person name="Cui H.L."/>
        </authorList>
    </citation>
    <scope>NUCLEOTIDE SEQUENCE [LARGE SCALE GENOMIC DNA]</scope>
    <source>
        <strain evidence="3 4">YGH94</strain>
    </source>
</reference>
<proteinExistence type="inferred from homology"/>
<dbReference type="PANTHER" id="PTHR46268">
    <property type="entry name" value="STRESS RESPONSE PROTEIN NHAX"/>
    <property type="match status" value="1"/>
</dbReference>
<dbReference type="Proteomes" id="UP000595001">
    <property type="component" value="Chromosome"/>
</dbReference>
<evidence type="ECO:0000313" key="4">
    <source>
        <dbReference type="Proteomes" id="UP000595001"/>
    </source>
</evidence>
<dbReference type="CDD" id="cd00293">
    <property type="entry name" value="USP-like"/>
    <property type="match status" value="1"/>
</dbReference>
<evidence type="ECO:0000259" key="2">
    <source>
        <dbReference type="Pfam" id="PF00582"/>
    </source>
</evidence>
<dbReference type="Gene3D" id="3.40.50.620">
    <property type="entry name" value="HUPs"/>
    <property type="match status" value="1"/>
</dbReference>
<name>A0A7T3KUN6_9EURY</name>
<comment type="similarity">
    <text evidence="1">Belongs to the universal stress protein A family.</text>
</comment>
<dbReference type="SUPFAM" id="SSF52402">
    <property type="entry name" value="Adenine nucleotide alpha hydrolases-like"/>
    <property type="match status" value="1"/>
</dbReference>
<sequence>MAIETLLLAVGEEDGGRIERFVEETTKVTEPVGAAVTVLHVFTDAELADAAERLDFDTDVESPGPDAVAQRLASVRQVGNGFEDAGVDYEVRGEVGEPSTWINKVAEEIAADRIVIGGRKRSPTGKAVFGSTAQSVMLDAASPVTFVRSDGE</sequence>
<protein>
    <submittedName>
        <fullName evidence="3">Universal stress protein</fullName>
    </submittedName>
</protein>
<dbReference type="GeneID" id="60589723"/>
<accession>A0A7T3KUN6</accession>
<keyword evidence="4" id="KW-1185">Reference proteome</keyword>
<evidence type="ECO:0000313" key="3">
    <source>
        <dbReference type="EMBL" id="QPV61950.1"/>
    </source>
</evidence>
<evidence type="ECO:0000256" key="1">
    <source>
        <dbReference type="ARBA" id="ARBA00008791"/>
    </source>
</evidence>
<dbReference type="AlphaFoldDB" id="A0A7T3KUN6"/>
<dbReference type="Pfam" id="PF00582">
    <property type="entry name" value="Usp"/>
    <property type="match status" value="1"/>
</dbReference>
<dbReference type="InterPro" id="IPR014729">
    <property type="entry name" value="Rossmann-like_a/b/a_fold"/>
</dbReference>
<dbReference type="EMBL" id="CP065856">
    <property type="protein sequence ID" value="QPV61950.1"/>
    <property type="molecule type" value="Genomic_DNA"/>
</dbReference>
<feature type="domain" description="UspA" evidence="2">
    <location>
        <begin position="24"/>
        <end position="148"/>
    </location>
</feature>
<dbReference type="PANTHER" id="PTHR46268:SF6">
    <property type="entry name" value="UNIVERSAL STRESS PROTEIN UP12"/>
    <property type="match status" value="1"/>
</dbReference>
<gene>
    <name evidence="3" type="ORF">I7X12_14480</name>
</gene>
<dbReference type="RefSeq" id="WP_198060768.1">
    <property type="nucleotide sequence ID" value="NZ_CP065856.1"/>
</dbReference>
<dbReference type="OrthoDB" id="271068at2157"/>
<dbReference type="InterPro" id="IPR006016">
    <property type="entry name" value="UspA"/>
</dbReference>